<dbReference type="GO" id="GO:0015067">
    <property type="term" value="F:amidinotransferase activity"/>
    <property type="evidence" value="ECO:0007669"/>
    <property type="project" value="InterPro"/>
</dbReference>
<keyword evidence="2 3" id="KW-0808">Transferase</keyword>
<name>A0A6B2R1V2_9BURK</name>
<dbReference type="PANTHER" id="PTHR10488:SF1">
    <property type="entry name" value="GLYCINE AMIDINOTRANSFERASE, MITOCHONDRIAL"/>
    <property type="match status" value="1"/>
</dbReference>
<reference evidence="3" key="1">
    <citation type="submission" date="2020-02" db="EMBL/GenBank/DDBJ databases">
        <authorList>
            <person name="Chen W.-M."/>
        </authorList>
    </citation>
    <scope>NUCLEOTIDE SEQUENCE</scope>
    <source>
        <strain evidence="3">NBD-18</strain>
    </source>
</reference>
<dbReference type="PANTHER" id="PTHR10488">
    <property type="entry name" value="GLYCINE AMIDINOTRANSFERASE, MITOCHONDRIAL"/>
    <property type="match status" value="1"/>
</dbReference>
<dbReference type="SUPFAM" id="SSF55909">
    <property type="entry name" value="Pentein"/>
    <property type="match status" value="1"/>
</dbReference>
<gene>
    <name evidence="3" type="ORF">G3I67_12650</name>
</gene>
<sequence length="330" mass="37255">MQRIFVQSEFASLHAVIVAECEFRLPDADFMTGEQLAKELSILPLSEQEFMRSILGTDMRDSKPDVQKRWEEERSKLVDLFRQLGVTVYRPEKLTALQKLNRGKAGYSNNFVRDPLMVIGNNVIEASFRFPHRCEEILPCRPLIEKLVMPAECGYFAVPRPDILPIDADFDKAGPFLEGGDVLVLDKNVFVGISGRASSLKGMNYLAKLLAPQGYKVHRVALKPNFLHLDCAMGLLRQGLMLVCPEAFIDGIPEYFREWEKIEVSMEEASALGTNGIPLSPNVYITDPIFERIGAEINKRDIDVHYIDFTISRSLGGGFRCSTQALHRED</sequence>
<evidence type="ECO:0000256" key="1">
    <source>
        <dbReference type="ARBA" id="ARBA00006943"/>
    </source>
</evidence>
<dbReference type="Gene3D" id="3.75.10.10">
    <property type="entry name" value="L-arginine/glycine Amidinotransferase, Chain A"/>
    <property type="match status" value="1"/>
</dbReference>
<evidence type="ECO:0000256" key="2">
    <source>
        <dbReference type="ARBA" id="ARBA00022679"/>
    </source>
</evidence>
<organism evidence="3">
    <name type="scientific">Sheuella amnicola</name>
    <dbReference type="NCBI Taxonomy" id="2707330"/>
    <lineage>
        <taxon>Bacteria</taxon>
        <taxon>Pseudomonadati</taxon>
        <taxon>Pseudomonadota</taxon>
        <taxon>Betaproteobacteria</taxon>
        <taxon>Burkholderiales</taxon>
        <taxon>Alcaligenaceae</taxon>
        <taxon>Sheuella</taxon>
    </lineage>
</organism>
<comment type="similarity">
    <text evidence="1">Belongs to the amidinotransferase family.</text>
</comment>
<comment type="caution">
    <text evidence="3">The sequence shown here is derived from an EMBL/GenBank/DDBJ whole genome shotgun (WGS) entry which is preliminary data.</text>
</comment>
<protein>
    <submittedName>
        <fullName evidence="3">Amidinotransferase</fullName>
    </submittedName>
</protein>
<dbReference type="Pfam" id="PF02274">
    <property type="entry name" value="ADI"/>
    <property type="match status" value="1"/>
</dbReference>
<dbReference type="AlphaFoldDB" id="A0A6B2R1V2"/>
<dbReference type="InterPro" id="IPR033195">
    <property type="entry name" value="AmidinoTrfase"/>
</dbReference>
<proteinExistence type="inferred from homology"/>
<dbReference type="EMBL" id="JAAGRN010000009">
    <property type="protein sequence ID" value="NDY84078.1"/>
    <property type="molecule type" value="Genomic_DNA"/>
</dbReference>
<evidence type="ECO:0000313" key="3">
    <source>
        <dbReference type="EMBL" id="NDY84078.1"/>
    </source>
</evidence>
<accession>A0A6B2R1V2</accession>